<gene>
    <name evidence="7" type="ORF">JOL79_21500</name>
</gene>
<protein>
    <submittedName>
        <fullName evidence="7">TetR family transcriptional regulator</fullName>
    </submittedName>
</protein>
<dbReference type="PRINTS" id="PR00455">
    <property type="entry name" value="HTHTETR"/>
</dbReference>
<dbReference type="Pfam" id="PF16914">
    <property type="entry name" value="TetR_C_12"/>
    <property type="match status" value="1"/>
</dbReference>
<dbReference type="InterPro" id="IPR036271">
    <property type="entry name" value="Tet_transcr_reg_TetR-rel_C_sf"/>
</dbReference>
<evidence type="ECO:0000256" key="4">
    <source>
        <dbReference type="PROSITE-ProRule" id="PRU00335"/>
    </source>
</evidence>
<dbReference type="EMBL" id="JAFCNB010000012">
    <property type="protein sequence ID" value="MBP2706389.1"/>
    <property type="molecule type" value="Genomic_DNA"/>
</dbReference>
<dbReference type="PROSITE" id="PS50977">
    <property type="entry name" value="HTH_TETR_2"/>
    <property type="match status" value="1"/>
</dbReference>
<comment type="caution">
    <text evidence="7">The sequence shown here is derived from an EMBL/GenBank/DDBJ whole genome shotgun (WGS) entry which is preliminary data.</text>
</comment>
<dbReference type="InterPro" id="IPR001647">
    <property type="entry name" value="HTH_TetR"/>
</dbReference>
<feature type="domain" description="HTH tetR-type" evidence="6">
    <location>
        <begin position="12"/>
        <end position="72"/>
    </location>
</feature>
<accession>A0A940WST2</accession>
<evidence type="ECO:0000256" key="2">
    <source>
        <dbReference type="ARBA" id="ARBA00023125"/>
    </source>
</evidence>
<dbReference type="InterPro" id="IPR009057">
    <property type="entry name" value="Homeodomain-like_sf"/>
</dbReference>
<dbReference type="PANTHER" id="PTHR30055:SF146">
    <property type="entry name" value="HTH-TYPE TRANSCRIPTIONAL DUAL REGULATOR CECR"/>
    <property type="match status" value="1"/>
</dbReference>
<keyword evidence="8" id="KW-1185">Reference proteome</keyword>
<evidence type="ECO:0000256" key="5">
    <source>
        <dbReference type="SAM" id="MobiDB-lite"/>
    </source>
</evidence>
<evidence type="ECO:0000256" key="3">
    <source>
        <dbReference type="ARBA" id="ARBA00023163"/>
    </source>
</evidence>
<keyword evidence="3" id="KW-0804">Transcription</keyword>
<feature type="region of interest" description="Disordered" evidence="5">
    <location>
        <begin position="192"/>
        <end position="228"/>
    </location>
</feature>
<keyword evidence="2 4" id="KW-0238">DNA-binding</keyword>
<dbReference type="InterPro" id="IPR011075">
    <property type="entry name" value="TetR_C"/>
</dbReference>
<dbReference type="InterPro" id="IPR050109">
    <property type="entry name" value="HTH-type_TetR-like_transc_reg"/>
</dbReference>
<dbReference type="Proteomes" id="UP000674234">
    <property type="component" value="Unassembled WGS sequence"/>
</dbReference>
<proteinExistence type="predicted"/>
<dbReference type="Pfam" id="PF00440">
    <property type="entry name" value="TetR_N"/>
    <property type="match status" value="1"/>
</dbReference>
<dbReference type="SUPFAM" id="SSF48498">
    <property type="entry name" value="Tetracyclin repressor-like, C-terminal domain"/>
    <property type="match status" value="1"/>
</dbReference>
<dbReference type="AlphaFoldDB" id="A0A940WST2"/>
<dbReference type="GO" id="GO:0000976">
    <property type="term" value="F:transcription cis-regulatory region binding"/>
    <property type="evidence" value="ECO:0007669"/>
    <property type="project" value="TreeGrafter"/>
</dbReference>
<evidence type="ECO:0000259" key="6">
    <source>
        <dbReference type="PROSITE" id="PS50977"/>
    </source>
</evidence>
<evidence type="ECO:0000256" key="1">
    <source>
        <dbReference type="ARBA" id="ARBA00023015"/>
    </source>
</evidence>
<evidence type="ECO:0000313" key="8">
    <source>
        <dbReference type="Proteomes" id="UP000674234"/>
    </source>
</evidence>
<evidence type="ECO:0000313" key="7">
    <source>
        <dbReference type="EMBL" id="MBP2706389.1"/>
    </source>
</evidence>
<reference evidence="7" key="1">
    <citation type="submission" date="2021-02" db="EMBL/GenBank/DDBJ databases">
        <title>Draft genome sequence of Microbispora sp. RL4-1S isolated from rice leaves in Thailand.</title>
        <authorList>
            <person name="Muangham S."/>
            <person name="Duangmal K."/>
        </authorList>
    </citation>
    <scope>NUCLEOTIDE SEQUENCE</scope>
    <source>
        <strain evidence="7">RL4-1S</strain>
    </source>
</reference>
<keyword evidence="1" id="KW-0805">Transcription regulation</keyword>
<sequence>MSTAEPPRSRGRRTRAQLLDRAVALFAERGFGAVSVAEIAAAAGAHPNQVTYYFGSKDALFVQAAFLMLLRDAERLEPVGRRQRTPATFRAALARAALALPAVPVAVQAMALARYRTELQPLAQQNLTLLFRQAERYLTAVLDRHDWVIDRPADVEARTFWSAVLGARLISESGFGGRSADVDLAGVLTVRTRPVREGRTPAPQAGREPSGASRRAARPGTSPAAPNG</sequence>
<dbReference type="RefSeq" id="WP_210157674.1">
    <property type="nucleotide sequence ID" value="NZ_JAFCNB010000012.1"/>
</dbReference>
<feature type="DNA-binding region" description="H-T-H motif" evidence="4">
    <location>
        <begin position="35"/>
        <end position="54"/>
    </location>
</feature>
<dbReference type="GO" id="GO:0003700">
    <property type="term" value="F:DNA-binding transcription factor activity"/>
    <property type="evidence" value="ECO:0007669"/>
    <property type="project" value="TreeGrafter"/>
</dbReference>
<organism evidence="7 8">
    <name type="scientific">Microbispora oryzae</name>
    <dbReference type="NCBI Taxonomy" id="2806554"/>
    <lineage>
        <taxon>Bacteria</taxon>
        <taxon>Bacillati</taxon>
        <taxon>Actinomycetota</taxon>
        <taxon>Actinomycetes</taxon>
        <taxon>Streptosporangiales</taxon>
        <taxon>Streptosporangiaceae</taxon>
        <taxon>Microbispora</taxon>
    </lineage>
</organism>
<name>A0A940WST2_9ACTN</name>
<dbReference type="PANTHER" id="PTHR30055">
    <property type="entry name" value="HTH-TYPE TRANSCRIPTIONAL REGULATOR RUTR"/>
    <property type="match status" value="1"/>
</dbReference>
<dbReference type="SUPFAM" id="SSF46689">
    <property type="entry name" value="Homeodomain-like"/>
    <property type="match status" value="1"/>
</dbReference>
<dbReference type="Gene3D" id="1.10.357.10">
    <property type="entry name" value="Tetracycline Repressor, domain 2"/>
    <property type="match status" value="1"/>
</dbReference>